<comment type="subcellular location">
    <subcellularLocation>
        <location evidence="1">Cell projection</location>
    </subcellularLocation>
</comment>
<comment type="caution">
    <text evidence="5">The sequence shown here is derived from an EMBL/GenBank/DDBJ whole genome shotgun (WGS) entry which is preliminary data.</text>
</comment>
<evidence type="ECO:0000256" key="2">
    <source>
        <dbReference type="ARBA" id="ARBA00022737"/>
    </source>
</evidence>
<evidence type="ECO:0000313" key="6">
    <source>
        <dbReference type="Proteomes" id="UP000688137"/>
    </source>
</evidence>
<evidence type="ECO:0000256" key="1">
    <source>
        <dbReference type="ARBA" id="ARBA00004316"/>
    </source>
</evidence>
<dbReference type="GO" id="GO:0042995">
    <property type="term" value="C:cell projection"/>
    <property type="evidence" value="ECO:0007669"/>
    <property type="project" value="UniProtKB-SubCell"/>
</dbReference>
<sequence>MKVVQFNNGLYYGQLDYFYKKIGLGVYIYDDSCLYFGQWKNDLYNGEGLIIFPFGGILKATFKNHSIEGIGILITNNEVMIGEYQNSVLINKALLFNGIQWKLRSFLKNGQYEDYDCQPSKEQKLFSEFIKQYPQLYKSKLLLSLVGFIINDNQMYIGEFKNNKLDGLGRLLDFDKRILEDGYYKNGLLQKGFRYYVENNSFEQVQLVFEQGSFDYKIIMSGMNFPSELIQKQRALIHLTSKQYISKSQEIHYFHNRYQKCNNQIKPLLKITLNQFIFDEDVSNEGETNKPIEHVRKASFHNEKNKQLDEQTTSRTSSFHEKSRQFELDMCKIEFENALKPLPINIKQPQRKRIFDKYNF</sequence>
<dbReference type="OMA" id="MIGEYQN"/>
<dbReference type="AlphaFoldDB" id="A0A8S1MDT8"/>
<feature type="region of interest" description="Disordered" evidence="4">
    <location>
        <begin position="294"/>
        <end position="320"/>
    </location>
</feature>
<dbReference type="PANTHER" id="PTHR46614">
    <property type="entry name" value="MORN REPEAT-CONTAINING PROTEIN 4"/>
    <property type="match status" value="1"/>
</dbReference>
<accession>A0A8S1MDT8</accession>
<reference evidence="5" key="1">
    <citation type="submission" date="2021-01" db="EMBL/GenBank/DDBJ databases">
        <authorList>
            <consortium name="Genoscope - CEA"/>
            <person name="William W."/>
        </authorList>
    </citation>
    <scope>NUCLEOTIDE SEQUENCE</scope>
</reference>
<dbReference type="Proteomes" id="UP000688137">
    <property type="component" value="Unassembled WGS sequence"/>
</dbReference>
<dbReference type="Pfam" id="PF02493">
    <property type="entry name" value="MORN"/>
    <property type="match status" value="2"/>
</dbReference>
<dbReference type="EMBL" id="CAJJDM010000055">
    <property type="protein sequence ID" value="CAD8075715.1"/>
    <property type="molecule type" value="Genomic_DNA"/>
</dbReference>
<evidence type="ECO:0000256" key="4">
    <source>
        <dbReference type="SAM" id="MobiDB-lite"/>
    </source>
</evidence>
<dbReference type="InterPro" id="IPR052315">
    <property type="entry name" value="MORN4"/>
</dbReference>
<protein>
    <recommendedName>
        <fullName evidence="7">MORN motif protein</fullName>
    </recommendedName>
</protein>
<dbReference type="PANTHER" id="PTHR46614:SF1">
    <property type="entry name" value="MORN REPEAT-CONTAINING PROTEIN 4"/>
    <property type="match status" value="1"/>
</dbReference>
<keyword evidence="2" id="KW-0677">Repeat</keyword>
<evidence type="ECO:0000313" key="5">
    <source>
        <dbReference type="EMBL" id="CAD8075715.1"/>
    </source>
</evidence>
<keyword evidence="3" id="KW-0966">Cell projection</keyword>
<dbReference type="InterPro" id="IPR003409">
    <property type="entry name" value="MORN"/>
</dbReference>
<evidence type="ECO:0000256" key="3">
    <source>
        <dbReference type="ARBA" id="ARBA00023273"/>
    </source>
</evidence>
<gene>
    <name evidence="5" type="ORF">PPRIM_AZ9-3.1.T0550021</name>
</gene>
<proteinExistence type="predicted"/>
<feature type="compositionally biased region" description="Basic and acidic residues" evidence="4">
    <location>
        <begin position="294"/>
        <end position="309"/>
    </location>
</feature>
<organism evidence="5 6">
    <name type="scientific">Paramecium primaurelia</name>
    <dbReference type="NCBI Taxonomy" id="5886"/>
    <lineage>
        <taxon>Eukaryota</taxon>
        <taxon>Sar</taxon>
        <taxon>Alveolata</taxon>
        <taxon>Ciliophora</taxon>
        <taxon>Intramacronucleata</taxon>
        <taxon>Oligohymenophorea</taxon>
        <taxon>Peniculida</taxon>
        <taxon>Parameciidae</taxon>
        <taxon>Paramecium</taxon>
    </lineage>
</organism>
<keyword evidence="6" id="KW-1185">Reference proteome</keyword>
<name>A0A8S1MDT8_PARPR</name>
<dbReference type="GO" id="GO:0048678">
    <property type="term" value="P:response to axon injury"/>
    <property type="evidence" value="ECO:0007669"/>
    <property type="project" value="TreeGrafter"/>
</dbReference>
<evidence type="ECO:0008006" key="7">
    <source>
        <dbReference type="Google" id="ProtNLM"/>
    </source>
</evidence>